<evidence type="ECO:0000256" key="2">
    <source>
        <dbReference type="SAM" id="Phobius"/>
    </source>
</evidence>
<proteinExistence type="predicted"/>
<evidence type="ECO:0000256" key="1">
    <source>
        <dbReference type="SAM" id="MobiDB-lite"/>
    </source>
</evidence>
<name>A0A7M3UNX7_POV01</name>
<feature type="region of interest" description="Disordered" evidence="1">
    <location>
        <begin position="45"/>
        <end position="76"/>
    </location>
</feature>
<organism evidence="3">
    <name type="scientific">Pyramimonas orientalis virus</name>
    <name type="common">PoV01</name>
    <dbReference type="NCBI Taxonomy" id="455367"/>
    <lineage>
        <taxon>Viruses</taxon>
        <taxon>Varidnaviria</taxon>
        <taxon>Bamfordvirae</taxon>
        <taxon>Nucleocytoviricota</taxon>
        <taxon>Megaviricetes</taxon>
        <taxon>Imitervirales</taxon>
        <taxon>Allomimiviridae</taxon>
        <taxon>Heliosvirus</taxon>
        <taxon>Heliosvirus raunefjordenense</taxon>
    </lineage>
</organism>
<keyword evidence="2" id="KW-1133">Transmembrane helix</keyword>
<sequence length="201" mass="22942">MIVVILKNTLLIILIVLIIHFMIKNRMLDELDTFKRKMVHDDTRHDGQYHTSHIKPTAMVSGTGSDKPDSQTARTKKVHFDDKDILPECTSVLSCDDFKLTDKDMPELASKESKMKELYDFVFHEDSTVETSLNAFFPNDVTDESIVDKTEIDQHHKEKESKFVENKNAHCNFEVIGVIESVSDADIYGLDSLTSTNFSNI</sequence>
<feature type="transmembrane region" description="Helical" evidence="2">
    <location>
        <begin position="6"/>
        <end position="23"/>
    </location>
</feature>
<reference evidence="3" key="1">
    <citation type="submission" date="2020-06" db="EMBL/GenBank/DDBJ databases">
        <title>Lateral gene transfer of anion-conducting channel rhodopsins between green algae and giant viruses.</title>
        <authorList>
            <person name="Rozenberg A."/>
            <person name="Oppermann J."/>
            <person name="Wietek J."/>
            <person name="Fernandez Lahore R.G."/>
            <person name="Sandaa R.-A."/>
            <person name="Bratbak G."/>
            <person name="Hegemann P."/>
            <person name="Beja O."/>
        </authorList>
    </citation>
    <scope>NUCLEOTIDE SEQUENCE</scope>
    <source>
        <strain evidence="3">01B</strain>
    </source>
</reference>
<keyword evidence="2" id="KW-0812">Transmembrane</keyword>
<dbReference type="EMBL" id="MT663537">
    <property type="protein sequence ID" value="QOI90422.1"/>
    <property type="molecule type" value="Genomic_DNA"/>
</dbReference>
<evidence type="ECO:0000313" key="3">
    <source>
        <dbReference type="EMBL" id="QOI90422.1"/>
    </source>
</evidence>
<accession>A0A7M3UNX7</accession>
<gene>
    <name evidence="3" type="ORF">HWQ62_00286</name>
</gene>
<organismHost>
    <name type="scientific">Pyramimonas plurioculata</name>
    <dbReference type="NCBI Taxonomy" id="36893"/>
</organismHost>
<keyword evidence="2" id="KW-0472">Membrane</keyword>
<protein>
    <submittedName>
        <fullName evidence="3">Uncharacterized protein</fullName>
    </submittedName>
</protein>